<dbReference type="FunFam" id="3.40.50.12240:FF:000002">
    <property type="entry name" value="Flagellum-specific ATP synthase FliI"/>
    <property type="match status" value="1"/>
</dbReference>
<organism evidence="12 13">
    <name type="scientific">Variovorax beijingensis</name>
    <dbReference type="NCBI Taxonomy" id="2496117"/>
    <lineage>
        <taxon>Bacteria</taxon>
        <taxon>Pseudomonadati</taxon>
        <taxon>Pseudomonadota</taxon>
        <taxon>Betaproteobacteria</taxon>
        <taxon>Burkholderiales</taxon>
        <taxon>Comamonadaceae</taxon>
        <taxon>Variovorax</taxon>
    </lineage>
</organism>
<dbReference type="InterPro" id="IPR027417">
    <property type="entry name" value="P-loop_NTPase"/>
</dbReference>
<dbReference type="CDD" id="cd01136">
    <property type="entry name" value="ATPase_flagellum-secretory_path_III"/>
    <property type="match status" value="1"/>
</dbReference>
<keyword evidence="6" id="KW-0653">Protein transport</keyword>
<reference evidence="12 13" key="1">
    <citation type="submission" date="2019-06" db="EMBL/GenBank/DDBJ databases">
        <title>Sorghum-associated microbial communities from plants grown in Nebraska, USA.</title>
        <authorList>
            <person name="Schachtman D."/>
        </authorList>
    </citation>
    <scope>NUCLEOTIDE SEQUENCE [LARGE SCALE GENOMIC DNA]</scope>
    <source>
        <strain evidence="12 13">T529</strain>
    </source>
</reference>
<evidence type="ECO:0000256" key="1">
    <source>
        <dbReference type="ARBA" id="ARBA00004496"/>
    </source>
</evidence>
<evidence type="ECO:0000256" key="5">
    <source>
        <dbReference type="ARBA" id="ARBA00022840"/>
    </source>
</evidence>
<keyword evidence="9" id="KW-0066">ATP synthesis</keyword>
<dbReference type="GO" id="GO:0008564">
    <property type="term" value="F:protein-exporting ATPase activity"/>
    <property type="evidence" value="ECO:0007669"/>
    <property type="project" value="UniProtKB-EC"/>
</dbReference>
<dbReference type="PROSITE" id="PS00152">
    <property type="entry name" value="ATPASE_ALPHA_BETA"/>
    <property type="match status" value="1"/>
</dbReference>
<dbReference type="InterPro" id="IPR005714">
    <property type="entry name" value="ATPase_T3SS_FliI/YscN"/>
</dbReference>
<feature type="domain" description="AAA+ ATPase" evidence="11">
    <location>
        <begin position="171"/>
        <end position="361"/>
    </location>
</feature>
<comment type="caution">
    <text evidence="12">The sequence shown here is derived from an EMBL/GenBank/DDBJ whole genome shotgun (WGS) entry which is preliminary data.</text>
</comment>
<keyword evidence="9" id="KW-0139">CF(1)</keyword>
<dbReference type="InterPro" id="IPR004100">
    <property type="entry name" value="ATPase_F1/V1/A1_a/bsu_N"/>
</dbReference>
<evidence type="ECO:0000256" key="8">
    <source>
        <dbReference type="ARBA" id="ARBA00023136"/>
    </source>
</evidence>
<dbReference type="SMART" id="SM00382">
    <property type="entry name" value="AAA"/>
    <property type="match status" value="1"/>
</dbReference>
<evidence type="ECO:0000256" key="6">
    <source>
        <dbReference type="ARBA" id="ARBA00022927"/>
    </source>
</evidence>
<dbReference type="GO" id="GO:0030257">
    <property type="term" value="C:type III protein secretion system complex"/>
    <property type="evidence" value="ECO:0007669"/>
    <property type="project" value="InterPro"/>
</dbReference>
<dbReference type="InterPro" id="IPR050053">
    <property type="entry name" value="ATPase_alpha/beta_chains"/>
</dbReference>
<keyword evidence="4" id="KW-0547">Nucleotide-binding</keyword>
<dbReference type="InterPro" id="IPR000194">
    <property type="entry name" value="ATPase_F1/V1/A1_a/bsu_nucl-bd"/>
</dbReference>
<dbReference type="GO" id="GO:0005737">
    <property type="term" value="C:cytoplasm"/>
    <property type="evidence" value="ECO:0007669"/>
    <property type="project" value="UniProtKB-SubCell"/>
</dbReference>
<evidence type="ECO:0000256" key="9">
    <source>
        <dbReference type="ARBA" id="ARBA00023196"/>
    </source>
</evidence>
<dbReference type="Pfam" id="PF02874">
    <property type="entry name" value="ATP-synt_ab_N"/>
    <property type="match status" value="1"/>
</dbReference>
<evidence type="ECO:0000256" key="2">
    <source>
        <dbReference type="ARBA" id="ARBA00022448"/>
    </source>
</evidence>
<dbReference type="Pfam" id="PF00006">
    <property type="entry name" value="ATP-synt_ab"/>
    <property type="match status" value="1"/>
</dbReference>
<evidence type="ECO:0000259" key="11">
    <source>
        <dbReference type="SMART" id="SM00382"/>
    </source>
</evidence>
<dbReference type="GO" id="GO:0046933">
    <property type="term" value="F:proton-transporting ATP synthase activity, rotational mechanism"/>
    <property type="evidence" value="ECO:0007669"/>
    <property type="project" value="TreeGrafter"/>
</dbReference>
<keyword evidence="3" id="KW-0963">Cytoplasm</keyword>
<keyword evidence="2" id="KW-0813">Transport</keyword>
<sequence>MSALDVYREAVKGAELHRRIGWVKEMQGLAIDALGPDAAVGELCRIMVRAHGRSDGAAMNGDMKTQPGVLAEVVGLKPGRVTLMPYGSVDGIAVGCEVRALGAESQIGVGSSLLGRVVDGFGDPLDGQPRPLTQMRRPLKAAPINPMQRPPIERVLETGIRAIDGLLTLGQGQRIGIFAGSGVGKSTLLGLLARHVKTHADTGTQANINVIALIGERGREVREFIEKQLGPEGLARSVVVVATSDQPALARLRAAYAALAIAEFFRDGGHNVLLTMDSITRFAMARREVGLSAGEPPTARGYTPSVFAELPELCERCGTAPGGGSITALLTVLVEGDDLNEPVSDALRAILDGHVVLSRHLAHRGHYPAIDVLKSVSRLMPELADKEERALAVAAVQQLAVLGRNRQMIDIGAYEKGSSPELDRAIELEPGLQSWLRQSTGGVSRAEAIRGLRDVLAPASAVAVASTGRKP</sequence>
<name>A0A561C411_9BURK</name>
<dbReference type="OrthoDB" id="9803053at2"/>
<dbReference type="PANTHER" id="PTHR15184:SF9">
    <property type="entry name" value="SPI-1 TYPE 3 SECRETION SYSTEM ATPASE"/>
    <property type="match status" value="1"/>
</dbReference>
<dbReference type="GO" id="GO:0016887">
    <property type="term" value="F:ATP hydrolysis activity"/>
    <property type="evidence" value="ECO:0007669"/>
    <property type="project" value="InterPro"/>
</dbReference>
<keyword evidence="7" id="KW-1278">Translocase</keyword>
<accession>A0A561C411</accession>
<dbReference type="EMBL" id="VIVL01000005">
    <property type="protein sequence ID" value="TWD85737.1"/>
    <property type="molecule type" value="Genomic_DNA"/>
</dbReference>
<protein>
    <submittedName>
        <fullName evidence="12">Type III secretion system FliI/YscN family ATPase</fullName>
    </submittedName>
</protein>
<dbReference type="Gene3D" id="3.40.50.12240">
    <property type="match status" value="1"/>
</dbReference>
<evidence type="ECO:0000256" key="10">
    <source>
        <dbReference type="ARBA" id="ARBA00034006"/>
    </source>
</evidence>
<dbReference type="InterPro" id="IPR040627">
    <property type="entry name" value="T3SS_ATPase_C"/>
</dbReference>
<evidence type="ECO:0000256" key="7">
    <source>
        <dbReference type="ARBA" id="ARBA00022967"/>
    </source>
</evidence>
<dbReference type="RefSeq" id="WP_145744316.1">
    <property type="nucleotide sequence ID" value="NZ_VIVL01000005.1"/>
</dbReference>
<comment type="catalytic activity">
    <reaction evidence="10">
        <text>ATP + H2O + cellular proteinSide 1 = ADP + phosphate + cellular proteinSide 2.</text>
        <dbReference type="EC" id="7.4.2.8"/>
    </reaction>
</comment>
<evidence type="ECO:0000256" key="3">
    <source>
        <dbReference type="ARBA" id="ARBA00022490"/>
    </source>
</evidence>
<keyword evidence="8" id="KW-0472">Membrane</keyword>
<comment type="subcellular location">
    <subcellularLocation>
        <location evidence="1">Cytoplasm</location>
    </subcellularLocation>
</comment>
<dbReference type="InterPro" id="IPR003593">
    <property type="entry name" value="AAA+_ATPase"/>
</dbReference>
<evidence type="ECO:0000256" key="4">
    <source>
        <dbReference type="ARBA" id="ARBA00022741"/>
    </source>
</evidence>
<dbReference type="GO" id="GO:0005524">
    <property type="term" value="F:ATP binding"/>
    <property type="evidence" value="ECO:0007669"/>
    <property type="project" value="UniProtKB-KW"/>
</dbReference>
<dbReference type="InterPro" id="IPR020003">
    <property type="entry name" value="ATPase_a/bsu_AS"/>
</dbReference>
<dbReference type="GO" id="GO:0030254">
    <property type="term" value="P:protein secretion by the type III secretion system"/>
    <property type="evidence" value="ECO:0007669"/>
    <property type="project" value="InterPro"/>
</dbReference>
<dbReference type="GO" id="GO:0045259">
    <property type="term" value="C:proton-transporting ATP synthase complex"/>
    <property type="evidence" value="ECO:0007669"/>
    <property type="project" value="UniProtKB-KW"/>
</dbReference>
<dbReference type="Proteomes" id="UP000319722">
    <property type="component" value="Unassembled WGS sequence"/>
</dbReference>
<dbReference type="Pfam" id="PF18269">
    <property type="entry name" value="T3SS_ATPase_C"/>
    <property type="match status" value="1"/>
</dbReference>
<dbReference type="SUPFAM" id="SSF52540">
    <property type="entry name" value="P-loop containing nucleoside triphosphate hydrolases"/>
    <property type="match status" value="1"/>
</dbReference>
<keyword evidence="5" id="KW-0067">ATP-binding</keyword>
<evidence type="ECO:0000313" key="13">
    <source>
        <dbReference type="Proteomes" id="UP000319722"/>
    </source>
</evidence>
<dbReference type="AlphaFoldDB" id="A0A561C411"/>
<gene>
    <name evidence="12" type="ORF">FB547_105249</name>
</gene>
<evidence type="ECO:0000313" key="12">
    <source>
        <dbReference type="EMBL" id="TWD85737.1"/>
    </source>
</evidence>
<proteinExistence type="predicted"/>
<dbReference type="NCBIfam" id="TIGR01026">
    <property type="entry name" value="fliI_yscN"/>
    <property type="match status" value="1"/>
</dbReference>
<dbReference type="PANTHER" id="PTHR15184">
    <property type="entry name" value="ATP SYNTHASE"/>
    <property type="match status" value="1"/>
</dbReference>